<comment type="caution">
    <text evidence="1">The sequence shown here is derived from an EMBL/GenBank/DDBJ whole genome shotgun (WGS) entry which is preliminary data.</text>
</comment>
<gene>
    <name evidence="1" type="ORF">S12H4_13724</name>
</gene>
<sequence length="185" mass="20983">LSAAQKTERGKELTPARLFAFEFWKENPQITAAELGKALEEKGFEVAKSTYTTWLIRFKKGSAIRTYEGKPLRSVKPSEITPAAKPSAITLEQIIKTAGSVEALSLLFYQGVMEELKRRDSAYDVLKQDCLEKDALISQLKHELGEVTRERNRIMREYNEKIAKLKLGTLTLDQVEHTLIPKSSR</sequence>
<accession>X1R8Y4</accession>
<dbReference type="EMBL" id="BARW01006533">
    <property type="protein sequence ID" value="GAI77217.1"/>
    <property type="molecule type" value="Genomic_DNA"/>
</dbReference>
<evidence type="ECO:0000313" key="1">
    <source>
        <dbReference type="EMBL" id="GAI77217.1"/>
    </source>
</evidence>
<protein>
    <submittedName>
        <fullName evidence="1">Uncharacterized protein</fullName>
    </submittedName>
</protein>
<feature type="non-terminal residue" evidence="1">
    <location>
        <position position="1"/>
    </location>
</feature>
<reference evidence="1" key="1">
    <citation type="journal article" date="2014" name="Front. Microbiol.">
        <title>High frequency of phylogenetically diverse reductive dehalogenase-homologous genes in deep subseafloor sedimentary metagenomes.</title>
        <authorList>
            <person name="Kawai M."/>
            <person name="Futagami T."/>
            <person name="Toyoda A."/>
            <person name="Takaki Y."/>
            <person name="Nishi S."/>
            <person name="Hori S."/>
            <person name="Arai W."/>
            <person name="Tsubouchi T."/>
            <person name="Morono Y."/>
            <person name="Uchiyama I."/>
            <person name="Ito T."/>
            <person name="Fujiyama A."/>
            <person name="Inagaki F."/>
            <person name="Takami H."/>
        </authorList>
    </citation>
    <scope>NUCLEOTIDE SEQUENCE</scope>
    <source>
        <strain evidence="1">Expedition CK06-06</strain>
    </source>
</reference>
<name>X1R8Y4_9ZZZZ</name>
<organism evidence="1">
    <name type="scientific">marine sediment metagenome</name>
    <dbReference type="NCBI Taxonomy" id="412755"/>
    <lineage>
        <taxon>unclassified sequences</taxon>
        <taxon>metagenomes</taxon>
        <taxon>ecological metagenomes</taxon>
    </lineage>
</organism>
<dbReference type="AlphaFoldDB" id="X1R8Y4"/>
<proteinExistence type="predicted"/>